<name>A0A6S6T7B4_9BACT</name>
<accession>A0A6S6T7B4</accession>
<evidence type="ECO:0000256" key="4">
    <source>
        <dbReference type="SAM" id="MobiDB-lite"/>
    </source>
</evidence>
<evidence type="ECO:0000313" key="5">
    <source>
        <dbReference type="EMBL" id="CAA6810746.1"/>
    </source>
</evidence>
<keyword evidence="2 5" id="KW-0560">Oxidoreductase</keyword>
<dbReference type="InterPro" id="IPR005255">
    <property type="entry name" value="PdxA_fam"/>
</dbReference>
<dbReference type="SUPFAM" id="SSF53659">
    <property type="entry name" value="Isocitrate/Isopropylmalate dehydrogenase-like"/>
    <property type="match status" value="1"/>
</dbReference>
<dbReference type="Gene3D" id="3.40.718.10">
    <property type="entry name" value="Isopropylmalate Dehydrogenase"/>
    <property type="match status" value="1"/>
</dbReference>
<dbReference type="GO" id="GO:0051287">
    <property type="term" value="F:NAD binding"/>
    <property type="evidence" value="ECO:0007669"/>
    <property type="project" value="InterPro"/>
</dbReference>
<protein>
    <submittedName>
        <fullName evidence="5">4-hydroxythreonine-4-phosphate dehydrogenase (EC)</fullName>
        <ecNumber evidence="5">1.1.1.262</ecNumber>
    </submittedName>
</protein>
<dbReference type="EC" id="1.1.1.262" evidence="5"/>
<dbReference type="PANTHER" id="PTHR30004:SF6">
    <property type="entry name" value="D-THREONATE 4-PHOSPHATE DEHYDROGENASE"/>
    <property type="match status" value="1"/>
</dbReference>
<dbReference type="AlphaFoldDB" id="A0A6S6T7B4"/>
<dbReference type="EMBL" id="CACVAQ010000169">
    <property type="protein sequence ID" value="CAA6810746.1"/>
    <property type="molecule type" value="Genomic_DNA"/>
</dbReference>
<dbReference type="GO" id="GO:0046872">
    <property type="term" value="F:metal ion binding"/>
    <property type="evidence" value="ECO:0007669"/>
    <property type="project" value="UniProtKB-KW"/>
</dbReference>
<dbReference type="NCBIfam" id="TIGR00557">
    <property type="entry name" value="pdxA"/>
    <property type="match status" value="1"/>
</dbReference>
<feature type="region of interest" description="Disordered" evidence="4">
    <location>
        <begin position="353"/>
        <end position="446"/>
    </location>
</feature>
<dbReference type="PANTHER" id="PTHR30004">
    <property type="entry name" value="4-HYDROXYTHREONINE-4-PHOSPHATE DEHYDROGENASE"/>
    <property type="match status" value="1"/>
</dbReference>
<feature type="compositionally biased region" description="Basic and acidic residues" evidence="4">
    <location>
        <begin position="378"/>
        <end position="446"/>
    </location>
</feature>
<proteinExistence type="predicted"/>
<evidence type="ECO:0000256" key="2">
    <source>
        <dbReference type="ARBA" id="ARBA00023002"/>
    </source>
</evidence>
<keyword evidence="1" id="KW-0479">Metal-binding</keyword>
<keyword evidence="3" id="KW-0520">NAD</keyword>
<reference evidence="5" key="1">
    <citation type="submission" date="2020-01" db="EMBL/GenBank/DDBJ databases">
        <authorList>
            <person name="Meier V. D."/>
            <person name="Meier V D."/>
        </authorList>
    </citation>
    <scope>NUCLEOTIDE SEQUENCE</scope>
    <source>
        <strain evidence="5">HLG_WM_MAG_10</strain>
    </source>
</reference>
<dbReference type="GO" id="GO:0050570">
    <property type="term" value="F:4-hydroxythreonine-4-phosphate dehydrogenase activity"/>
    <property type="evidence" value="ECO:0007669"/>
    <property type="project" value="UniProtKB-EC"/>
</dbReference>
<sequence length="555" mass="60379">MTNKKLKIGISIGDINGIGLEVILKTLADKRILDWCTPVLYGSTKVASYHKNIIKVKDLTLHNITDIHGLNESAVNVINCWMENVKITLGKCTAEGGKYAAFSLEQATEDLLAGHLDALVTAPINKKAMQLSGFEYPGHTEYLTYKSQVKENLMLMVNEGLRVGLVTNHIPVAQVASTITTELVLKKIELMNNSLKMDFGIDKPAIAVLGLNPHAGDGGVLGSEEIDIILPAIELAKRKGILAIGPYAADGLFGSGNFANFDGILAMYHDQGLVPFKALSFGAGVNFTAGLPIIRTSPDHGTGFDIAGSNTADFSSFRQALYLAMDSAKQRAEYLEMTGNPLKTVVVNEMDSSPEDIVDNDGVAPEDQKRAGKKRGKREREQKPKRGREQQDSASAKEKTPRTKKETPKVTEEAQRTKKEAPKAKEKSPSVEETPKKNKKPLTVEERLALAAKKKQKAVQNKEVVGTEKVSATTIEETTNTDAIVEEAISTEPKVEEVLIKEAAPVTASEVTEPMTEENTAVLESNKTETTEPIAALTNDSEEIKEEETPKETEE</sequence>
<gene>
    <name evidence="5" type="ORF">HELGO_WM14591</name>
</gene>
<dbReference type="Pfam" id="PF04166">
    <property type="entry name" value="PdxA"/>
    <property type="match status" value="1"/>
</dbReference>
<evidence type="ECO:0000256" key="3">
    <source>
        <dbReference type="ARBA" id="ARBA00023027"/>
    </source>
</evidence>
<evidence type="ECO:0000256" key="1">
    <source>
        <dbReference type="ARBA" id="ARBA00022723"/>
    </source>
</evidence>
<feature type="region of interest" description="Disordered" evidence="4">
    <location>
        <begin position="506"/>
        <end position="555"/>
    </location>
</feature>
<organism evidence="5">
    <name type="scientific">uncultured Aureispira sp</name>
    <dbReference type="NCBI Taxonomy" id="1331704"/>
    <lineage>
        <taxon>Bacteria</taxon>
        <taxon>Pseudomonadati</taxon>
        <taxon>Bacteroidota</taxon>
        <taxon>Saprospiria</taxon>
        <taxon>Saprospirales</taxon>
        <taxon>Saprospiraceae</taxon>
        <taxon>Aureispira</taxon>
        <taxon>environmental samples</taxon>
    </lineage>
</organism>